<dbReference type="CDD" id="cd00136">
    <property type="entry name" value="PDZ_canonical"/>
    <property type="match status" value="1"/>
</dbReference>
<gene>
    <name evidence="3" type="ORF">SBAD_LOCUS10861</name>
</gene>
<dbReference type="OrthoDB" id="6022242at2759"/>
<dbReference type="InterPro" id="IPR001478">
    <property type="entry name" value="PDZ"/>
</dbReference>
<dbReference type="PROSITE" id="PS50106">
    <property type="entry name" value="PDZ"/>
    <property type="match status" value="1"/>
</dbReference>
<feature type="domain" description="PDZ" evidence="2">
    <location>
        <begin position="19"/>
        <end position="92"/>
    </location>
</feature>
<protein>
    <submittedName>
        <fullName evidence="5">PDZ domain-containing protein</fullName>
    </submittedName>
</protein>
<dbReference type="SMART" id="SM00228">
    <property type="entry name" value="PDZ"/>
    <property type="match status" value="1"/>
</dbReference>
<evidence type="ECO:0000313" key="3">
    <source>
        <dbReference type="EMBL" id="VDP35162.1"/>
    </source>
</evidence>
<dbReference type="WBParaSite" id="SBAD_0001123701-mRNA-1">
    <property type="protein sequence ID" value="SBAD_0001123701-mRNA-1"/>
    <property type="gene ID" value="SBAD_0001123701"/>
</dbReference>
<evidence type="ECO:0000313" key="4">
    <source>
        <dbReference type="Proteomes" id="UP000270296"/>
    </source>
</evidence>
<feature type="region of interest" description="Disordered" evidence="1">
    <location>
        <begin position="119"/>
        <end position="170"/>
    </location>
</feature>
<dbReference type="PANTHER" id="PTHR19964:SF92">
    <property type="entry name" value="PATJ HOMOLOG"/>
    <property type="match status" value="1"/>
</dbReference>
<evidence type="ECO:0000256" key="1">
    <source>
        <dbReference type="SAM" id="MobiDB-lite"/>
    </source>
</evidence>
<keyword evidence="4" id="KW-1185">Reference proteome</keyword>
<organism evidence="5">
    <name type="scientific">Soboliphyme baturini</name>
    <dbReference type="NCBI Taxonomy" id="241478"/>
    <lineage>
        <taxon>Eukaryota</taxon>
        <taxon>Metazoa</taxon>
        <taxon>Ecdysozoa</taxon>
        <taxon>Nematoda</taxon>
        <taxon>Enoplea</taxon>
        <taxon>Dorylaimia</taxon>
        <taxon>Dioctophymatida</taxon>
        <taxon>Dioctophymatoidea</taxon>
        <taxon>Soboliphymatidae</taxon>
        <taxon>Soboliphyme</taxon>
    </lineage>
</organism>
<accession>A0A183J4R3</accession>
<feature type="compositionally biased region" description="Basic and acidic residues" evidence="1">
    <location>
        <begin position="160"/>
        <end position="170"/>
    </location>
</feature>
<dbReference type="AlphaFoldDB" id="A0A183J4R3"/>
<name>A0A183J4R3_9BILA</name>
<feature type="compositionally biased region" description="Polar residues" evidence="1">
    <location>
        <begin position="133"/>
        <end position="144"/>
    </location>
</feature>
<reference evidence="3 4" key="2">
    <citation type="submission" date="2018-11" db="EMBL/GenBank/DDBJ databases">
        <authorList>
            <consortium name="Pathogen Informatics"/>
        </authorList>
    </citation>
    <scope>NUCLEOTIDE SEQUENCE [LARGE SCALE GENOMIC DNA]</scope>
</reference>
<dbReference type="Pfam" id="PF00595">
    <property type="entry name" value="PDZ"/>
    <property type="match status" value="1"/>
</dbReference>
<dbReference type="InterPro" id="IPR036034">
    <property type="entry name" value="PDZ_sf"/>
</dbReference>
<reference evidence="5" key="1">
    <citation type="submission" date="2016-06" db="UniProtKB">
        <authorList>
            <consortium name="WormBaseParasite"/>
        </authorList>
    </citation>
    <scope>IDENTIFICATION</scope>
</reference>
<dbReference type="InterPro" id="IPR051342">
    <property type="entry name" value="PDZ_scaffold"/>
</dbReference>
<proteinExistence type="predicted"/>
<dbReference type="Proteomes" id="UP000270296">
    <property type="component" value="Unassembled WGS sequence"/>
</dbReference>
<feature type="compositionally biased region" description="Basic and acidic residues" evidence="1">
    <location>
        <begin position="123"/>
        <end position="132"/>
    </location>
</feature>
<dbReference type="Gene3D" id="2.30.42.10">
    <property type="match status" value="1"/>
</dbReference>
<dbReference type="SUPFAM" id="SSF50156">
    <property type="entry name" value="PDZ domain-like"/>
    <property type="match status" value="1"/>
</dbReference>
<evidence type="ECO:0000259" key="2">
    <source>
        <dbReference type="PROSITE" id="PS50106"/>
    </source>
</evidence>
<evidence type="ECO:0000313" key="5">
    <source>
        <dbReference type="WBParaSite" id="SBAD_0001123701-mRNA-1"/>
    </source>
</evidence>
<dbReference type="EMBL" id="UZAM01014674">
    <property type="protein sequence ID" value="VDP35162.1"/>
    <property type="molecule type" value="Genomic_DNA"/>
</dbReference>
<sequence length="314" mass="34482">MINITLPNTSGYFDVDRETVSLKRGSTTSTLEQLGFCLVGSRTRGVFIKSIYPGSPVEQSGRIHVDDKLVQADDVPLLGLTPSQVVRILNSALSHSPTIQLTILHCCHPSSRLVPATVNENPSEQHGEKVVERNSTTIDTSNGNGDAKTKSKSGSISAEAEVHISETKEDDKKGDTLDVISTKTNAEVIDEDTAKCKNNDKSPQESVPTFKGRRVTFANMSMENSSDSTGDLCSICENDLVSPPENRSQKARLDRFSANYEKLAISRSQRRIFCRDNIDKIPNDELPLISFDQLVNSNQSISPVDNKYCCIPSY</sequence>
<dbReference type="PANTHER" id="PTHR19964">
    <property type="entry name" value="MULTIPLE PDZ DOMAIN PROTEIN"/>
    <property type="match status" value="1"/>
</dbReference>